<organism evidence="1">
    <name type="scientific">Homo sapiens</name>
    <name type="common">Human</name>
    <dbReference type="NCBI Taxonomy" id="9606"/>
    <lineage>
        <taxon>Eukaryota</taxon>
        <taxon>Metazoa</taxon>
        <taxon>Chordata</taxon>
        <taxon>Craniata</taxon>
        <taxon>Vertebrata</taxon>
        <taxon>Euteleostomi</taxon>
        <taxon>Mammalia</taxon>
        <taxon>Eutheria</taxon>
        <taxon>Euarchontoglires</taxon>
        <taxon>Primates</taxon>
        <taxon>Haplorrhini</taxon>
        <taxon>Catarrhini</taxon>
        <taxon>Hominidae</taxon>
        <taxon>Homo</taxon>
    </lineage>
</organism>
<name>L0R6C8_HUMAN</name>
<sequence length="61" mass="6956">MTVLLRVQRHPHPLLLLAGEPLKSLDFQNLSLLVKHIIMISIGSHCLPWLCHSDLTVMLMM</sequence>
<accession>L0R6C8</accession>
<dbReference type="AlphaFoldDB" id="L0R6C8"/>
<gene>
    <name evidence="1" type="primary">ARL13B</name>
</gene>
<dbReference type="ChiTaRS" id="ARL13B">
    <property type="organism name" value="human"/>
</dbReference>
<proteinExistence type="predicted"/>
<protein>
    <submittedName>
        <fullName evidence="1">Alternative protein ARL13B</fullName>
    </submittedName>
</protein>
<evidence type="ECO:0000313" key="1">
    <source>
        <dbReference type="EMBL" id="CCO13680.1"/>
    </source>
</evidence>
<reference evidence="1" key="1">
    <citation type="submission" date="2012-10" db="EMBL/GenBank/DDBJ databases">
        <title>Direct identification of alternative open reading frame translation products in human.</title>
        <authorList>
            <person name="Vanderperre B."/>
            <person name="Lucier J.-F."/>
            <person name="Motard J."/>
            <person name="Tremblay G."/>
            <person name="Vanderperre S."/>
            <person name="Wisztorski M."/>
            <person name="Salzet M."/>
            <person name="Boisvert F.-M."/>
            <person name="Roucou X."/>
        </authorList>
    </citation>
    <scope>NUCLEOTIDE SEQUENCE</scope>
</reference>
<dbReference type="OrthoDB" id="14717at2759"/>
<dbReference type="EMBL" id="HF547969">
    <property type="protein sequence ID" value="CCO13680.1"/>
    <property type="molecule type" value="Genomic_DNA"/>
</dbReference>